<accession>A0A8H5GPU8</accession>
<organism evidence="1 2">
    <name type="scientific">Tetrapyrgos nigripes</name>
    <dbReference type="NCBI Taxonomy" id="182062"/>
    <lineage>
        <taxon>Eukaryota</taxon>
        <taxon>Fungi</taxon>
        <taxon>Dikarya</taxon>
        <taxon>Basidiomycota</taxon>
        <taxon>Agaricomycotina</taxon>
        <taxon>Agaricomycetes</taxon>
        <taxon>Agaricomycetidae</taxon>
        <taxon>Agaricales</taxon>
        <taxon>Marasmiineae</taxon>
        <taxon>Marasmiaceae</taxon>
        <taxon>Tetrapyrgos</taxon>
    </lineage>
</organism>
<gene>
    <name evidence="1" type="ORF">D9758_002977</name>
</gene>
<reference evidence="1 2" key="1">
    <citation type="journal article" date="2020" name="ISME J.">
        <title>Uncovering the hidden diversity of litter-decomposition mechanisms in mushroom-forming fungi.</title>
        <authorList>
            <person name="Floudas D."/>
            <person name="Bentzer J."/>
            <person name="Ahren D."/>
            <person name="Johansson T."/>
            <person name="Persson P."/>
            <person name="Tunlid A."/>
        </authorList>
    </citation>
    <scope>NUCLEOTIDE SEQUENCE [LARGE SCALE GENOMIC DNA]</scope>
    <source>
        <strain evidence="1 2">CBS 291.85</strain>
    </source>
</reference>
<comment type="caution">
    <text evidence="1">The sequence shown here is derived from an EMBL/GenBank/DDBJ whole genome shotgun (WGS) entry which is preliminary data.</text>
</comment>
<dbReference type="PANTHER" id="PTHR11183">
    <property type="entry name" value="GLYCOGENIN SUBFAMILY MEMBER"/>
    <property type="match status" value="1"/>
</dbReference>
<protein>
    <recommendedName>
        <fullName evidence="3">Glycosyltransferase</fullName>
    </recommendedName>
</protein>
<dbReference type="Proteomes" id="UP000559256">
    <property type="component" value="Unassembled WGS sequence"/>
</dbReference>
<evidence type="ECO:0008006" key="3">
    <source>
        <dbReference type="Google" id="ProtNLM"/>
    </source>
</evidence>
<evidence type="ECO:0000313" key="2">
    <source>
        <dbReference type="Proteomes" id="UP000559256"/>
    </source>
</evidence>
<dbReference type="InterPro" id="IPR002495">
    <property type="entry name" value="Glyco_trans_8"/>
</dbReference>
<evidence type="ECO:0000313" key="1">
    <source>
        <dbReference type="EMBL" id="KAF5368893.1"/>
    </source>
</evidence>
<dbReference type="InterPro" id="IPR029044">
    <property type="entry name" value="Nucleotide-diphossugar_trans"/>
</dbReference>
<dbReference type="OrthoDB" id="2014201at2759"/>
<dbReference type="GO" id="GO:0016757">
    <property type="term" value="F:glycosyltransferase activity"/>
    <property type="evidence" value="ECO:0007669"/>
    <property type="project" value="InterPro"/>
</dbReference>
<dbReference type="AlphaFoldDB" id="A0A8H5GPU8"/>
<keyword evidence="2" id="KW-1185">Reference proteome</keyword>
<dbReference type="InterPro" id="IPR050587">
    <property type="entry name" value="GNT1/Glycosyltrans_8"/>
</dbReference>
<dbReference type="EMBL" id="JAACJM010000014">
    <property type="protein sequence ID" value="KAF5368893.1"/>
    <property type="molecule type" value="Genomic_DNA"/>
</dbReference>
<dbReference type="Pfam" id="PF01501">
    <property type="entry name" value="Glyco_transf_8"/>
    <property type="match status" value="1"/>
</dbReference>
<dbReference type="Gene3D" id="3.90.550.10">
    <property type="entry name" value="Spore Coat Polysaccharide Biosynthesis Protein SpsA, Chain A"/>
    <property type="match status" value="1"/>
</dbReference>
<dbReference type="SUPFAM" id="SSF53448">
    <property type="entry name" value="Nucleotide-diphospho-sugar transferases"/>
    <property type="match status" value="1"/>
</dbReference>
<sequence length="254" mass="28877">MSASMILPYISDQVTPKALCIAQAVGWQAHPVSLVPPPHNGHGIAPRFKDQYTKLTVWSLGEQLGIDSAVYLDGDTLVLRNFDELFTFPWEFGAAQDVFPPHDFKAFSNTYNAGVLVFRPSQATYEDMLAKLETAKYPLGYAEQAFLNLYFGGKGVRLPLAYNGNMVAKERSPELWAELRDDMRVLHYTVLKPFWNPKTPDNQLLTPEEMQQYIEAAEEKRDGLYRDEVRLYLDAFRRMMEDNGPAIHACYGQS</sequence>
<proteinExistence type="predicted"/>
<name>A0A8H5GPU8_9AGAR</name>